<proteinExistence type="predicted"/>
<dbReference type="EMBL" id="LVLJ01000377">
    <property type="protein sequence ID" value="OAE34610.1"/>
    <property type="molecule type" value="Genomic_DNA"/>
</dbReference>
<dbReference type="PANTHER" id="PTHR24171:SF8">
    <property type="entry name" value="BRCA1-ASSOCIATED RING DOMAIN PROTEIN 1"/>
    <property type="match status" value="1"/>
</dbReference>
<gene>
    <name evidence="5" type="ORF">AXG93_167s1210</name>
</gene>
<dbReference type="AlphaFoldDB" id="A0A176WN88"/>
<dbReference type="PANTHER" id="PTHR24171">
    <property type="entry name" value="ANKYRIN REPEAT DOMAIN-CONTAINING PROTEIN 39-RELATED"/>
    <property type="match status" value="1"/>
</dbReference>
<dbReference type="SMART" id="SM00248">
    <property type="entry name" value="ANK"/>
    <property type="match status" value="1"/>
</dbReference>
<feature type="compositionally biased region" description="Pro residues" evidence="4">
    <location>
        <begin position="105"/>
        <end position="115"/>
    </location>
</feature>
<feature type="repeat" description="ANK" evidence="3">
    <location>
        <begin position="33"/>
        <end position="65"/>
    </location>
</feature>
<evidence type="ECO:0000256" key="2">
    <source>
        <dbReference type="ARBA" id="ARBA00023043"/>
    </source>
</evidence>
<evidence type="ECO:0000256" key="1">
    <source>
        <dbReference type="ARBA" id="ARBA00022737"/>
    </source>
</evidence>
<keyword evidence="2 3" id="KW-0040">ANK repeat</keyword>
<dbReference type="InterPro" id="IPR036770">
    <property type="entry name" value="Ankyrin_rpt-contain_sf"/>
</dbReference>
<feature type="compositionally biased region" description="Basic and acidic residues" evidence="4">
    <location>
        <begin position="84"/>
        <end position="103"/>
    </location>
</feature>
<dbReference type="PROSITE" id="PS50297">
    <property type="entry name" value="ANK_REP_REGION"/>
    <property type="match status" value="1"/>
</dbReference>
<feature type="region of interest" description="Disordered" evidence="4">
    <location>
        <begin position="84"/>
        <end position="172"/>
    </location>
</feature>
<sequence>MAAWAGRAEAKGHTEAARTLLAAGAYVNARTRKGMTPLHFAVQGGYAELVRLLVRKGANLDSETKAKKKPLDLLRDEQLRAVVRDAQLERDHRRAKSKEDKPKPKPQLEPQPQPEPQQASAPGEFHVPENPIAVRDEAGREGGGAAAATLEDGEKSTVEVAIEEEEEEEDANVVIGPKRKKTKIALTHLFSENDDDEVD</sequence>
<dbReference type="Gene3D" id="1.25.40.20">
    <property type="entry name" value="Ankyrin repeat-containing domain"/>
    <property type="match status" value="1"/>
</dbReference>
<organism evidence="5 6">
    <name type="scientific">Marchantia polymorpha subsp. ruderalis</name>
    <dbReference type="NCBI Taxonomy" id="1480154"/>
    <lineage>
        <taxon>Eukaryota</taxon>
        <taxon>Viridiplantae</taxon>
        <taxon>Streptophyta</taxon>
        <taxon>Embryophyta</taxon>
        <taxon>Marchantiophyta</taxon>
        <taxon>Marchantiopsida</taxon>
        <taxon>Marchantiidae</taxon>
        <taxon>Marchantiales</taxon>
        <taxon>Marchantiaceae</taxon>
        <taxon>Marchantia</taxon>
    </lineage>
</organism>
<name>A0A176WN88_MARPO</name>
<keyword evidence="6" id="KW-1185">Reference proteome</keyword>
<accession>A0A176WN88</accession>
<evidence type="ECO:0000313" key="5">
    <source>
        <dbReference type="EMBL" id="OAE34610.1"/>
    </source>
</evidence>
<dbReference type="Pfam" id="PF13637">
    <property type="entry name" value="Ank_4"/>
    <property type="match status" value="1"/>
</dbReference>
<keyword evidence="1" id="KW-0677">Repeat</keyword>
<feature type="compositionally biased region" description="Acidic residues" evidence="4">
    <location>
        <begin position="161"/>
        <end position="171"/>
    </location>
</feature>
<dbReference type="InterPro" id="IPR002110">
    <property type="entry name" value="Ankyrin_rpt"/>
</dbReference>
<dbReference type="GO" id="GO:0004842">
    <property type="term" value="F:ubiquitin-protein transferase activity"/>
    <property type="evidence" value="ECO:0007669"/>
    <property type="project" value="TreeGrafter"/>
</dbReference>
<evidence type="ECO:0000256" key="3">
    <source>
        <dbReference type="PROSITE-ProRule" id="PRU00023"/>
    </source>
</evidence>
<dbReference type="SUPFAM" id="SSF48403">
    <property type="entry name" value="Ankyrin repeat"/>
    <property type="match status" value="1"/>
</dbReference>
<evidence type="ECO:0000256" key="4">
    <source>
        <dbReference type="SAM" id="MobiDB-lite"/>
    </source>
</evidence>
<comment type="caution">
    <text evidence="5">The sequence shown here is derived from an EMBL/GenBank/DDBJ whole genome shotgun (WGS) entry which is preliminary data.</text>
</comment>
<evidence type="ECO:0000313" key="6">
    <source>
        <dbReference type="Proteomes" id="UP000077202"/>
    </source>
</evidence>
<protein>
    <submittedName>
        <fullName evidence="5">Uncharacterized protein</fullName>
    </submittedName>
</protein>
<dbReference type="Proteomes" id="UP000077202">
    <property type="component" value="Unassembled WGS sequence"/>
</dbReference>
<reference evidence="5" key="1">
    <citation type="submission" date="2016-03" db="EMBL/GenBank/DDBJ databases">
        <title>Mechanisms controlling the formation of the plant cell surface in tip-growing cells are functionally conserved among land plants.</title>
        <authorList>
            <person name="Honkanen S."/>
            <person name="Jones V.A."/>
            <person name="Morieri G."/>
            <person name="Champion C."/>
            <person name="Hetherington A.J."/>
            <person name="Kelly S."/>
            <person name="Saint-Marcoux D."/>
            <person name="Proust H."/>
            <person name="Prescott H."/>
            <person name="Dolan L."/>
        </authorList>
    </citation>
    <scope>NUCLEOTIDE SEQUENCE [LARGE SCALE GENOMIC DNA]</scope>
    <source>
        <tissue evidence="5">Whole gametophyte</tissue>
    </source>
</reference>
<dbReference type="GO" id="GO:0085020">
    <property type="term" value="P:protein K6-linked ubiquitination"/>
    <property type="evidence" value="ECO:0007669"/>
    <property type="project" value="TreeGrafter"/>
</dbReference>
<dbReference type="PROSITE" id="PS50088">
    <property type="entry name" value="ANK_REPEAT"/>
    <property type="match status" value="1"/>
</dbReference>